<reference evidence="5 6" key="1">
    <citation type="submission" date="2016-11" db="EMBL/GenBank/DDBJ databases">
        <authorList>
            <person name="Jaros S."/>
            <person name="Januszkiewicz K."/>
            <person name="Wedrychowicz H."/>
        </authorList>
    </citation>
    <scope>NUCLEOTIDE SEQUENCE [LARGE SCALE GENOMIC DNA]</scope>
    <source>
        <strain evidence="5 6">DSM 21758</strain>
    </source>
</reference>
<dbReference type="AlphaFoldDB" id="A0A1M6VUX3"/>
<evidence type="ECO:0000259" key="4">
    <source>
        <dbReference type="PROSITE" id="PS50075"/>
    </source>
</evidence>
<dbReference type="InterPro" id="IPR036736">
    <property type="entry name" value="ACP-like_sf"/>
</dbReference>
<dbReference type="SUPFAM" id="SSF56801">
    <property type="entry name" value="Acetyl-CoA synthetase-like"/>
    <property type="match status" value="1"/>
</dbReference>
<feature type="non-terminal residue" evidence="5">
    <location>
        <position position="1"/>
    </location>
</feature>
<dbReference type="Gene3D" id="3.30.559.10">
    <property type="entry name" value="Chloramphenicol acetyltransferase-like domain"/>
    <property type="match status" value="1"/>
</dbReference>
<accession>A0A1M6VUX3</accession>
<dbReference type="Proteomes" id="UP000184310">
    <property type="component" value="Unassembled WGS sequence"/>
</dbReference>
<evidence type="ECO:0000313" key="5">
    <source>
        <dbReference type="EMBL" id="SHK85208.1"/>
    </source>
</evidence>
<dbReference type="EMBL" id="FQZB01000038">
    <property type="protein sequence ID" value="SHK85208.1"/>
    <property type="molecule type" value="Genomic_DNA"/>
</dbReference>
<proteinExistence type="predicted"/>
<dbReference type="GO" id="GO:0044550">
    <property type="term" value="P:secondary metabolite biosynthetic process"/>
    <property type="evidence" value="ECO:0007669"/>
    <property type="project" value="TreeGrafter"/>
</dbReference>
<dbReference type="RefSeq" id="WP_242958469.1">
    <property type="nucleotide sequence ID" value="NZ_FQZB01000038.1"/>
</dbReference>
<dbReference type="Gene3D" id="3.30.559.30">
    <property type="entry name" value="Nonribosomal peptide synthetase, condensation domain"/>
    <property type="match status" value="1"/>
</dbReference>
<comment type="cofactor">
    <cofactor evidence="1">
        <name>pantetheine 4'-phosphate</name>
        <dbReference type="ChEBI" id="CHEBI:47942"/>
    </cofactor>
</comment>
<dbReference type="Pfam" id="PF00550">
    <property type="entry name" value="PP-binding"/>
    <property type="match status" value="1"/>
</dbReference>
<dbReference type="PROSITE" id="PS50075">
    <property type="entry name" value="CARRIER"/>
    <property type="match status" value="1"/>
</dbReference>
<dbReference type="PANTHER" id="PTHR45527">
    <property type="entry name" value="NONRIBOSOMAL PEPTIDE SYNTHETASE"/>
    <property type="match status" value="1"/>
</dbReference>
<dbReference type="GO" id="GO:0003824">
    <property type="term" value="F:catalytic activity"/>
    <property type="evidence" value="ECO:0007669"/>
    <property type="project" value="InterPro"/>
</dbReference>
<dbReference type="InterPro" id="IPR001242">
    <property type="entry name" value="Condensation_dom"/>
</dbReference>
<dbReference type="SUPFAM" id="SSF52777">
    <property type="entry name" value="CoA-dependent acyltransferases"/>
    <property type="match status" value="2"/>
</dbReference>
<evidence type="ECO:0000256" key="1">
    <source>
        <dbReference type="ARBA" id="ARBA00001957"/>
    </source>
</evidence>
<dbReference type="GO" id="GO:0005829">
    <property type="term" value="C:cytosol"/>
    <property type="evidence" value="ECO:0007669"/>
    <property type="project" value="TreeGrafter"/>
</dbReference>
<organism evidence="5 6">
    <name type="scientific">Clostridium cavendishii DSM 21758</name>
    <dbReference type="NCBI Taxonomy" id="1121302"/>
    <lineage>
        <taxon>Bacteria</taxon>
        <taxon>Bacillati</taxon>
        <taxon>Bacillota</taxon>
        <taxon>Clostridia</taxon>
        <taxon>Eubacteriales</taxon>
        <taxon>Clostridiaceae</taxon>
        <taxon>Clostridium</taxon>
    </lineage>
</organism>
<feature type="domain" description="Carrier" evidence="4">
    <location>
        <begin position="46"/>
        <end position="121"/>
    </location>
</feature>
<dbReference type="Gene3D" id="3.30.300.30">
    <property type="match status" value="1"/>
</dbReference>
<dbReference type="PANTHER" id="PTHR45527:SF1">
    <property type="entry name" value="FATTY ACID SYNTHASE"/>
    <property type="match status" value="1"/>
</dbReference>
<dbReference type="InterPro" id="IPR009081">
    <property type="entry name" value="PP-bd_ACP"/>
</dbReference>
<dbReference type="InterPro" id="IPR023213">
    <property type="entry name" value="CAT-like_dom_sf"/>
</dbReference>
<dbReference type="STRING" id="1121302.SAMN02745163_04573"/>
<gene>
    <name evidence="5" type="ORF">SAMN02745163_04573</name>
</gene>
<dbReference type="GO" id="GO:0008610">
    <property type="term" value="P:lipid biosynthetic process"/>
    <property type="evidence" value="ECO:0007669"/>
    <property type="project" value="UniProtKB-ARBA"/>
</dbReference>
<protein>
    <submittedName>
        <fullName evidence="5">Phosphopantetheine attachment site</fullName>
    </submittedName>
</protein>
<evidence type="ECO:0000256" key="3">
    <source>
        <dbReference type="ARBA" id="ARBA00022553"/>
    </source>
</evidence>
<keyword evidence="2" id="KW-0596">Phosphopantetheine</keyword>
<evidence type="ECO:0000256" key="2">
    <source>
        <dbReference type="ARBA" id="ARBA00022450"/>
    </source>
</evidence>
<evidence type="ECO:0000313" key="6">
    <source>
        <dbReference type="Proteomes" id="UP000184310"/>
    </source>
</evidence>
<name>A0A1M6VUX3_9CLOT</name>
<dbReference type="SUPFAM" id="SSF47336">
    <property type="entry name" value="ACP-like"/>
    <property type="match status" value="1"/>
</dbReference>
<dbReference type="Gene3D" id="1.10.1200.10">
    <property type="entry name" value="ACP-like"/>
    <property type="match status" value="1"/>
</dbReference>
<dbReference type="InterPro" id="IPR045851">
    <property type="entry name" value="AMP-bd_C_sf"/>
</dbReference>
<dbReference type="CDD" id="cd19531">
    <property type="entry name" value="LCL_NRPS-like"/>
    <property type="match status" value="1"/>
</dbReference>
<sequence>KNLPEYMIPSYFMKLENMPLNSNGKLDRKSLPSVEENIITGSVYEEPRNEIEEALVKIWEKVLGVNNIGINDNFFELGGHSLKATILMGKIHKAFNIQVELRKLLELKTIKEISEYINSKEKSIYESIGKVEKKEYYLASSAQKRVYILQEFDKKSTAYNIPGAMEIEGKVDIERLEKTFLKLIQRHETLRTSFENLNGYIIQRIHEIESINFRIEEIKVKNEEKINDFIECFDLSKAPLLRVALIKLEEDRHILVFDMHHIISDGTSMAILKREFVEIYKGKELEDLKIQYKDYSEWQNKMQQSKSFKKQEEYWLKEFKGEIPILNIPTDYSRPLVQSFEGDSIEFIIGEEETKRLREIAKETGTTMYMVLLSVFNILLSKYSEQEDIVVGTPIAGRPHADLERIIGMFVNTLVIRSIVNVEISFREYLKSIKEKALSAYENQDYQFDELVDKVKPVRDLIRNPLFDVMFVLQNLEKVNSEIEDLIFKQYNLSHGVEKFDITMTAIEVNNQIYFNLGYKIKLFKHKTMERMSEYFKFIIKTIINNLDIKICQIDLITDEENDYILQNSNYDNLYKEDDYEFEF</sequence>
<dbReference type="GO" id="GO:0031177">
    <property type="term" value="F:phosphopantetheine binding"/>
    <property type="evidence" value="ECO:0007669"/>
    <property type="project" value="TreeGrafter"/>
</dbReference>
<keyword evidence="6" id="KW-1185">Reference proteome</keyword>
<dbReference type="FunFam" id="1.10.1200.10:FF:000005">
    <property type="entry name" value="Nonribosomal peptide synthetase 1"/>
    <property type="match status" value="1"/>
</dbReference>
<keyword evidence="3" id="KW-0597">Phosphoprotein</keyword>
<dbReference type="GO" id="GO:0043041">
    <property type="term" value="P:amino acid activation for nonribosomal peptide biosynthetic process"/>
    <property type="evidence" value="ECO:0007669"/>
    <property type="project" value="TreeGrafter"/>
</dbReference>
<dbReference type="Pfam" id="PF00668">
    <property type="entry name" value="Condensation"/>
    <property type="match status" value="1"/>
</dbReference>